<dbReference type="SUPFAM" id="SSF53474">
    <property type="entry name" value="alpha/beta-Hydrolases"/>
    <property type="match status" value="1"/>
</dbReference>
<evidence type="ECO:0000313" key="2">
    <source>
        <dbReference type="Proteomes" id="UP000585507"/>
    </source>
</evidence>
<proteinExistence type="predicted"/>
<protein>
    <submittedName>
        <fullName evidence="1">Pimeloyl-ACP methyl ester carboxylesterase</fullName>
    </submittedName>
</protein>
<name>A0A7W8UHM3_9HYPH</name>
<reference evidence="1 2" key="1">
    <citation type="submission" date="2020-08" db="EMBL/GenBank/DDBJ databases">
        <title>Genomic Encyclopedia of Type Strains, Phase IV (KMG-V): Genome sequencing to study the core and pangenomes of soil and plant-associated prokaryotes.</title>
        <authorList>
            <person name="Whitman W."/>
        </authorList>
    </citation>
    <scope>NUCLEOTIDE SEQUENCE [LARGE SCALE GENOMIC DNA]</scope>
    <source>
        <strain evidence="1 2">SEMIA 4084</strain>
    </source>
</reference>
<evidence type="ECO:0000313" key="1">
    <source>
        <dbReference type="EMBL" id="MBB5539497.1"/>
    </source>
</evidence>
<dbReference type="InterPro" id="IPR029058">
    <property type="entry name" value="AB_hydrolase_fold"/>
</dbReference>
<dbReference type="Proteomes" id="UP000585507">
    <property type="component" value="Unassembled WGS sequence"/>
</dbReference>
<comment type="caution">
    <text evidence="1">The sequence shown here is derived from an EMBL/GenBank/DDBJ whole genome shotgun (WGS) entry which is preliminary data.</text>
</comment>
<dbReference type="AlphaFoldDB" id="A0A7W8UHM3"/>
<gene>
    <name evidence="1" type="ORF">GGD55_006247</name>
</gene>
<dbReference type="Gene3D" id="3.40.50.1820">
    <property type="entry name" value="alpha/beta hydrolase"/>
    <property type="match status" value="1"/>
</dbReference>
<organism evidence="1 2">
    <name type="scientific">Rhizobium giardinii</name>
    <dbReference type="NCBI Taxonomy" id="56731"/>
    <lineage>
        <taxon>Bacteria</taxon>
        <taxon>Pseudomonadati</taxon>
        <taxon>Pseudomonadota</taxon>
        <taxon>Alphaproteobacteria</taxon>
        <taxon>Hyphomicrobiales</taxon>
        <taxon>Rhizobiaceae</taxon>
        <taxon>Rhizobium/Agrobacterium group</taxon>
        <taxon>Rhizobium</taxon>
    </lineage>
</organism>
<sequence>MRPGMLWATRRMSRPITVPMLQLHGANDGCILPAQVDDRHQFAARRTREVAPNVGHFLHIETPEAIAERIAAWAA</sequence>
<keyword evidence="2" id="KW-1185">Reference proteome</keyword>
<dbReference type="EMBL" id="JACHBK010000021">
    <property type="protein sequence ID" value="MBB5539497.1"/>
    <property type="molecule type" value="Genomic_DNA"/>
</dbReference>
<accession>A0A7W8UHM3</accession>